<dbReference type="PANTHER" id="PTHR21174">
    <property type="match status" value="1"/>
</dbReference>
<evidence type="ECO:0000313" key="1">
    <source>
        <dbReference type="EMBL" id="QNM87111.1"/>
    </source>
</evidence>
<dbReference type="AlphaFoldDB" id="A0A7G9LER2"/>
<dbReference type="KEGG" id="ppec:H9W90_11545"/>
<evidence type="ECO:0008006" key="3">
    <source>
        <dbReference type="Google" id="ProtNLM"/>
    </source>
</evidence>
<gene>
    <name evidence="1" type="ORF">H9W90_11545</name>
</gene>
<dbReference type="Proteomes" id="UP000515808">
    <property type="component" value="Chromosome"/>
</dbReference>
<accession>A0A7G9LER2</accession>
<dbReference type="SUPFAM" id="SSF109604">
    <property type="entry name" value="HD-domain/PDEase-like"/>
    <property type="match status" value="1"/>
</dbReference>
<evidence type="ECO:0000313" key="2">
    <source>
        <dbReference type="Proteomes" id="UP000515808"/>
    </source>
</evidence>
<sequence length="161" mass="19574">MLNLAKENEAFINDLDEVLFAIWFHDIIYKSRSKRNEKRSAKYALKKLKKFNFKELKKDKISNLILSTQKHKIIVDEDLDNAFLLDFDLAILGQNWDLYEDYTQKIRKEYRMFPNFLYIPARKKVLQGFLNREKLFFTEKYQDLFEQQARENLLKELNSYN</sequence>
<dbReference type="Gene3D" id="1.10.3210.10">
    <property type="entry name" value="Hypothetical protein af1432"/>
    <property type="match status" value="1"/>
</dbReference>
<keyword evidence="2" id="KW-1185">Reference proteome</keyword>
<dbReference type="PANTHER" id="PTHR21174:SF0">
    <property type="entry name" value="HD PHOSPHOHYDROLASE FAMILY PROTEIN-RELATED"/>
    <property type="match status" value="1"/>
</dbReference>
<dbReference type="EMBL" id="CP060695">
    <property type="protein sequence ID" value="QNM87111.1"/>
    <property type="molecule type" value="Genomic_DNA"/>
</dbReference>
<dbReference type="PIRSF" id="PIRSF035170">
    <property type="entry name" value="HD_phosphohydro"/>
    <property type="match status" value="1"/>
</dbReference>
<name>A0A7G9LER2_9FLAO</name>
<dbReference type="InterPro" id="IPR009218">
    <property type="entry name" value="HD_phosphohydro"/>
</dbReference>
<proteinExistence type="predicted"/>
<reference evidence="1 2" key="1">
    <citation type="submission" date="2020-08" db="EMBL/GenBank/DDBJ databases">
        <title>Polaribacter sp. L12M9 isolated from gut of the Korean scallop.</title>
        <authorList>
            <person name="Jeong Y.S."/>
        </authorList>
    </citation>
    <scope>NUCLEOTIDE SEQUENCE [LARGE SCALE GENOMIC DNA]</scope>
    <source>
        <strain evidence="1 2">L12M9</strain>
    </source>
</reference>
<organism evidence="1 2">
    <name type="scientific">Polaribacter pectinis</name>
    <dbReference type="NCBI Taxonomy" id="2738844"/>
    <lineage>
        <taxon>Bacteria</taxon>
        <taxon>Pseudomonadati</taxon>
        <taxon>Bacteroidota</taxon>
        <taxon>Flavobacteriia</taxon>
        <taxon>Flavobacteriales</taxon>
        <taxon>Flavobacteriaceae</taxon>
    </lineage>
</organism>
<protein>
    <recommendedName>
        <fullName evidence="3">Metal-dependent HD superfamily phosphohydrolase</fullName>
    </recommendedName>
</protein>